<feature type="region of interest" description="Disordered" evidence="1">
    <location>
        <begin position="173"/>
        <end position="243"/>
    </location>
</feature>
<evidence type="ECO:0000256" key="1">
    <source>
        <dbReference type="SAM" id="MobiDB-lite"/>
    </source>
</evidence>
<feature type="compositionally biased region" description="Polar residues" evidence="1">
    <location>
        <begin position="214"/>
        <end position="231"/>
    </location>
</feature>
<proteinExistence type="predicted"/>
<accession>A0A5J4XA27</accession>
<name>A0A5J4XA27_9EUKA</name>
<gene>
    <name evidence="2" type="ORF">EZS28_000308</name>
</gene>
<comment type="caution">
    <text evidence="2">The sequence shown here is derived from an EMBL/GenBank/DDBJ whole genome shotgun (WGS) entry which is preliminary data.</text>
</comment>
<sequence>MGKEDPELFTEDKEEIRFITSAIRNDLKDGDNKLASYMTRIMPSITSQSTSSSQQTILSIATPRLKEGLISYYDSQAGLRHRRDHFLLRQRLTVLGDVLKLQIESHSSVAVRFLTSIFDRHFGEHDILFSESIGLTGIESENLLFKKRMDIHQKAFASKQKLRLNVLSKLSLHSKDDSDSDSDSSSSSSQDNEQQQIQNKKGKSKLKQSPLKYRSSQQNITSPINKSTQIGGSKKNNKKTRTS</sequence>
<dbReference type="Proteomes" id="UP000324800">
    <property type="component" value="Unassembled WGS sequence"/>
</dbReference>
<dbReference type="EMBL" id="SNRW01000023">
    <property type="protein sequence ID" value="KAA6404171.1"/>
    <property type="molecule type" value="Genomic_DNA"/>
</dbReference>
<reference evidence="2 3" key="1">
    <citation type="submission" date="2019-03" db="EMBL/GenBank/DDBJ databases">
        <title>Single cell metagenomics reveals metabolic interactions within the superorganism composed of flagellate Streblomastix strix and complex community of Bacteroidetes bacteria on its surface.</title>
        <authorList>
            <person name="Treitli S.C."/>
            <person name="Kolisko M."/>
            <person name="Husnik F."/>
            <person name="Keeling P."/>
            <person name="Hampl V."/>
        </authorList>
    </citation>
    <scope>NUCLEOTIDE SEQUENCE [LARGE SCALE GENOMIC DNA]</scope>
    <source>
        <strain evidence="2">ST1C</strain>
    </source>
</reference>
<organism evidence="2 3">
    <name type="scientific">Streblomastix strix</name>
    <dbReference type="NCBI Taxonomy" id="222440"/>
    <lineage>
        <taxon>Eukaryota</taxon>
        <taxon>Metamonada</taxon>
        <taxon>Preaxostyla</taxon>
        <taxon>Oxymonadida</taxon>
        <taxon>Streblomastigidae</taxon>
        <taxon>Streblomastix</taxon>
    </lineage>
</organism>
<protein>
    <submittedName>
        <fullName evidence="2">Uncharacterized protein</fullName>
    </submittedName>
</protein>
<evidence type="ECO:0000313" key="2">
    <source>
        <dbReference type="EMBL" id="KAA6404171.1"/>
    </source>
</evidence>
<feature type="compositionally biased region" description="Polar residues" evidence="1">
    <location>
        <begin position="190"/>
        <end position="199"/>
    </location>
</feature>
<evidence type="ECO:0000313" key="3">
    <source>
        <dbReference type="Proteomes" id="UP000324800"/>
    </source>
</evidence>
<dbReference type="AlphaFoldDB" id="A0A5J4XA27"/>